<protein>
    <submittedName>
        <fullName evidence="1">Uncharacterized protein</fullName>
    </submittedName>
</protein>
<organism evidence="1 2">
    <name type="scientific">Paraburkholderia ribeironis</name>
    <dbReference type="NCBI Taxonomy" id="1247936"/>
    <lineage>
        <taxon>Bacteria</taxon>
        <taxon>Pseudomonadati</taxon>
        <taxon>Pseudomonadota</taxon>
        <taxon>Betaproteobacteria</taxon>
        <taxon>Burkholderiales</taxon>
        <taxon>Burkholderiaceae</taxon>
        <taxon>Paraburkholderia</taxon>
    </lineage>
</organism>
<dbReference type="Proteomes" id="UP000187012">
    <property type="component" value="Unassembled WGS sequence"/>
</dbReference>
<dbReference type="RefSeq" id="WP_094781910.1">
    <property type="nucleotide sequence ID" value="NZ_CYGX02000054.1"/>
</dbReference>
<reference evidence="1 2" key="1">
    <citation type="submission" date="2016-12" db="EMBL/GenBank/DDBJ databases">
        <authorList>
            <person name="Song W.-J."/>
            <person name="Kurnit D.M."/>
        </authorList>
    </citation>
    <scope>NUCLEOTIDE SEQUENCE [LARGE SCALE GENOMIC DNA]</scope>
    <source>
        <strain evidence="1 2">STM7296</strain>
    </source>
</reference>
<evidence type="ECO:0000313" key="1">
    <source>
        <dbReference type="EMBL" id="SIT45343.1"/>
    </source>
</evidence>
<dbReference type="STRING" id="1247936.BN2475_540062"/>
<sequence length="208" mass="22744">MQDIDYTLIALGGLHLPRELKLEKGLADNVPILTCPLELPDLVAIRSQGPGTCFGYGSMQVDDARILTFRLQLGGVQIYWLADLTDAEVWTAMDLWQKQQFVPFAFQVEKRLTICCKAEIGSKAPIIGQFRNQICADAPAEMWDILTDTAASGWVHQQASTDIPGVPLEHVLVNVLVTKRYEALVKGKTFAHEPTVATAGSGGASNIH</sequence>
<evidence type="ECO:0000313" key="2">
    <source>
        <dbReference type="Proteomes" id="UP000187012"/>
    </source>
</evidence>
<proteinExistence type="predicted"/>
<dbReference type="EMBL" id="CYGX02000054">
    <property type="protein sequence ID" value="SIT45343.1"/>
    <property type="molecule type" value="Genomic_DNA"/>
</dbReference>
<gene>
    <name evidence="1" type="ORF">BN2475_540062</name>
</gene>
<dbReference type="AlphaFoldDB" id="A0A1N7SDA5"/>
<name>A0A1N7SDA5_9BURK</name>
<keyword evidence="2" id="KW-1185">Reference proteome</keyword>
<accession>A0A1N7SDA5</accession>
<dbReference type="OrthoDB" id="8961577at2"/>